<dbReference type="GO" id="GO:0016491">
    <property type="term" value="F:oxidoreductase activity"/>
    <property type="evidence" value="ECO:0007669"/>
    <property type="project" value="UniProtKB-KW"/>
</dbReference>
<comment type="caution">
    <text evidence="2">The sequence shown here is derived from an EMBL/GenBank/DDBJ whole genome shotgun (WGS) entry which is preliminary data.</text>
</comment>
<proteinExistence type="predicted"/>
<dbReference type="PANTHER" id="PTHR47534:SF3">
    <property type="entry name" value="ALCOHOL DEHYDROGENASE-LIKE C-TERMINAL DOMAIN-CONTAINING PROTEIN"/>
    <property type="match status" value="1"/>
</dbReference>
<name>A0A0J9XGH7_GEOCN</name>
<dbReference type="Proteomes" id="UP000242525">
    <property type="component" value="Unassembled WGS sequence"/>
</dbReference>
<dbReference type="InterPro" id="IPR036291">
    <property type="entry name" value="NAD(P)-bd_dom_sf"/>
</dbReference>
<organism evidence="2 3">
    <name type="scientific">Geotrichum candidum</name>
    <name type="common">Oospora lactis</name>
    <name type="synonym">Dipodascus geotrichum</name>
    <dbReference type="NCBI Taxonomy" id="1173061"/>
    <lineage>
        <taxon>Eukaryota</taxon>
        <taxon>Fungi</taxon>
        <taxon>Dikarya</taxon>
        <taxon>Ascomycota</taxon>
        <taxon>Saccharomycotina</taxon>
        <taxon>Dipodascomycetes</taxon>
        <taxon>Dipodascales</taxon>
        <taxon>Dipodascaceae</taxon>
        <taxon>Geotrichum</taxon>
    </lineage>
</organism>
<protein>
    <recommendedName>
        <fullName evidence="4">NAD(P)-binding protein</fullName>
    </recommendedName>
</protein>
<evidence type="ECO:0000313" key="3">
    <source>
        <dbReference type="Proteomes" id="UP000242525"/>
    </source>
</evidence>
<reference evidence="2" key="1">
    <citation type="submission" date="2014-03" db="EMBL/GenBank/DDBJ databases">
        <authorList>
            <person name="Casaregola S."/>
        </authorList>
    </citation>
    <scope>NUCLEOTIDE SEQUENCE [LARGE SCALE GENOMIC DNA]</scope>
    <source>
        <strain evidence="2">CLIB 918</strain>
    </source>
</reference>
<dbReference type="OrthoDB" id="2898509at2759"/>
<dbReference type="SUPFAM" id="SSF51735">
    <property type="entry name" value="NAD(P)-binding Rossmann-fold domains"/>
    <property type="match status" value="1"/>
</dbReference>
<accession>A0A0J9XGH7</accession>
<dbReference type="EMBL" id="CCBN010000016">
    <property type="protein sequence ID" value="CDO56659.1"/>
    <property type="molecule type" value="Genomic_DNA"/>
</dbReference>
<dbReference type="InterPro" id="IPR002347">
    <property type="entry name" value="SDR_fam"/>
</dbReference>
<evidence type="ECO:0000256" key="1">
    <source>
        <dbReference type="ARBA" id="ARBA00023002"/>
    </source>
</evidence>
<keyword evidence="1" id="KW-0560">Oxidoreductase</keyword>
<dbReference type="PANTHER" id="PTHR47534">
    <property type="entry name" value="YALI0E05731P"/>
    <property type="match status" value="1"/>
</dbReference>
<dbReference type="Gene3D" id="3.40.50.720">
    <property type="entry name" value="NAD(P)-binding Rossmann-like Domain"/>
    <property type="match status" value="1"/>
</dbReference>
<dbReference type="STRING" id="1173061.A0A0J9XGH7"/>
<gene>
    <name evidence="2" type="ORF">BN980_GECA16s00967g</name>
</gene>
<dbReference type="AlphaFoldDB" id="A0A0J9XGH7"/>
<dbReference type="Pfam" id="PF00106">
    <property type="entry name" value="adh_short"/>
    <property type="match status" value="1"/>
</dbReference>
<evidence type="ECO:0008006" key="4">
    <source>
        <dbReference type="Google" id="ProtNLM"/>
    </source>
</evidence>
<sequence>MPSLSAILKRNAQSAQELLAVSTATNPTVGVFVGATSGIGEHTAYAFAKYTPYPRIHIVGRNADAGSRIVSKLQTINPNAQATFHRHDMTLISEADALSKTLLEQEQKVNLLFLSPGFLSVDGRTETVEGIDTKMAINYYGRWRVVENLLPLVEKAAESNENARIVTVLAPGNEGPVNMNDLDLKNNYSLSNVNRHFTEFNSLAVVRFAQLYPKIGFLHAGPGFVNTGIAREFPWYIRLAVQPLKLFASSPEDSAERFYYISQGSPDYRTGSHIIDGSFKSLKEKADERGYLTPQLQETVWKHTEDMFKEALAKSSK</sequence>
<evidence type="ECO:0000313" key="2">
    <source>
        <dbReference type="EMBL" id="CDO56659.1"/>
    </source>
</evidence>
<keyword evidence="3" id="KW-1185">Reference proteome</keyword>
<dbReference type="InterPro" id="IPR052228">
    <property type="entry name" value="Sec_Metab_Biosynth_Oxidored"/>
</dbReference>